<comment type="caution">
    <text evidence="1">The sequence shown here is derived from an EMBL/GenBank/DDBJ whole genome shotgun (WGS) entry which is preliminary data.</text>
</comment>
<dbReference type="Proteomes" id="UP000480684">
    <property type="component" value="Unassembled WGS sequence"/>
</dbReference>
<accession>A0A7C9UWH6</accession>
<keyword evidence="2" id="KW-1185">Reference proteome</keyword>
<dbReference type="AlphaFoldDB" id="A0A7C9UWH6"/>
<evidence type="ECO:0000313" key="2">
    <source>
        <dbReference type="Proteomes" id="UP000480684"/>
    </source>
</evidence>
<proteinExistence type="predicted"/>
<name>A0A7C9UWH6_9PROT</name>
<protein>
    <submittedName>
        <fullName evidence="1">Uncharacterized protein</fullName>
    </submittedName>
</protein>
<dbReference type="EMBL" id="JAAIYP010000038">
    <property type="protein sequence ID" value="NFV80729.1"/>
    <property type="molecule type" value="Genomic_DNA"/>
</dbReference>
<dbReference type="RefSeq" id="WP_163679521.1">
    <property type="nucleotide sequence ID" value="NZ_JAAIYP010000038.1"/>
</dbReference>
<organism evidence="1 2">
    <name type="scientific">Magnetospirillum aberrantis SpK</name>
    <dbReference type="NCBI Taxonomy" id="908842"/>
    <lineage>
        <taxon>Bacteria</taxon>
        <taxon>Pseudomonadati</taxon>
        <taxon>Pseudomonadota</taxon>
        <taxon>Alphaproteobacteria</taxon>
        <taxon>Rhodospirillales</taxon>
        <taxon>Rhodospirillaceae</taxon>
        <taxon>Magnetospirillum</taxon>
    </lineage>
</organism>
<gene>
    <name evidence="1" type="ORF">G4223_11480</name>
</gene>
<evidence type="ECO:0000313" key="1">
    <source>
        <dbReference type="EMBL" id="NFV80729.1"/>
    </source>
</evidence>
<sequence>MNRPRRFAPVSAPVLAGGQRCYYWVCASIMMDADDRVDDRSVERVHEALSCAQGGGCVRADDCRELTLGALARLLRQRPRD</sequence>
<reference evidence="1 2" key="1">
    <citation type="submission" date="2020-02" db="EMBL/GenBank/DDBJ databases">
        <authorList>
            <person name="Dziuba M."/>
            <person name="Kuznetsov B."/>
            <person name="Mardanov A."/>
            <person name="Ravin N."/>
            <person name="Grouzdev D."/>
        </authorList>
    </citation>
    <scope>NUCLEOTIDE SEQUENCE [LARGE SCALE GENOMIC DNA]</scope>
    <source>
        <strain evidence="1 2">SpK</strain>
    </source>
</reference>